<dbReference type="PROSITE" id="PS50888">
    <property type="entry name" value="BHLH"/>
    <property type="match status" value="1"/>
</dbReference>
<name>A0AAD8VDU9_LOLMU</name>
<dbReference type="EMBL" id="JAUUTY010000007">
    <property type="protein sequence ID" value="KAK1604037.1"/>
    <property type="molecule type" value="Genomic_DNA"/>
</dbReference>
<dbReference type="InterPro" id="IPR054502">
    <property type="entry name" value="bHLH-TF_ACT-like_plant"/>
</dbReference>
<evidence type="ECO:0000313" key="8">
    <source>
        <dbReference type="EMBL" id="KAK1604037.1"/>
    </source>
</evidence>
<dbReference type="Pfam" id="PF22754">
    <property type="entry name" value="bHLH-TF_ACT-like_plant"/>
    <property type="match status" value="1"/>
</dbReference>
<organism evidence="8 9">
    <name type="scientific">Lolium multiflorum</name>
    <name type="common">Italian ryegrass</name>
    <name type="synonym">Lolium perenne subsp. multiflorum</name>
    <dbReference type="NCBI Taxonomy" id="4521"/>
    <lineage>
        <taxon>Eukaryota</taxon>
        <taxon>Viridiplantae</taxon>
        <taxon>Streptophyta</taxon>
        <taxon>Embryophyta</taxon>
        <taxon>Tracheophyta</taxon>
        <taxon>Spermatophyta</taxon>
        <taxon>Magnoliopsida</taxon>
        <taxon>Liliopsida</taxon>
        <taxon>Poales</taxon>
        <taxon>Poaceae</taxon>
        <taxon>BOP clade</taxon>
        <taxon>Pooideae</taxon>
        <taxon>Poodae</taxon>
        <taxon>Poeae</taxon>
        <taxon>Poeae Chloroplast Group 2 (Poeae type)</taxon>
        <taxon>Loliodinae</taxon>
        <taxon>Loliinae</taxon>
        <taxon>Lolium</taxon>
    </lineage>
</organism>
<gene>
    <name evidence="8" type="ORF">QYE76_027710</name>
</gene>
<proteinExistence type="inferred from homology"/>
<dbReference type="SMART" id="SM00353">
    <property type="entry name" value="HLH"/>
    <property type="match status" value="1"/>
</dbReference>
<sequence length="304" mass="31797">MEDSSLFLQWAVSTLQHHDPGVLVDNGGDIPSLQALREAAAVVVEPTELAEATKSCRSSGGGGEIGSISWSVPPNSGGTSSVPRGILPMSWNFGAVSARPSSSGGGTLLAAVASPTPELVCGSQTARSTAGTGSASAAYAKGHIMAERKRREKINQRFIELSAVIPGLKKVNQVLSLVHVDKATILTEALRHVKELQERVKSLEAAAHAVALSKKECVVALGATTMGAPRPARSFSSPARSALPEIEAKLSENSMMVRIHCENGKGLVVRVLAVAEELHLRIVNINVMPFTASTVIITIMAKAS</sequence>
<keyword evidence="9" id="KW-1185">Reference proteome</keyword>
<comment type="similarity">
    <text evidence="2">Belongs to the bHLH protein family.</text>
</comment>
<evidence type="ECO:0000256" key="6">
    <source>
        <dbReference type="SAM" id="Coils"/>
    </source>
</evidence>
<protein>
    <recommendedName>
        <fullName evidence="7">BHLH domain-containing protein</fullName>
    </recommendedName>
</protein>
<keyword evidence="3" id="KW-0805">Transcription regulation</keyword>
<reference evidence="8" key="1">
    <citation type="submission" date="2023-07" db="EMBL/GenBank/DDBJ databases">
        <title>A chromosome-level genome assembly of Lolium multiflorum.</title>
        <authorList>
            <person name="Chen Y."/>
            <person name="Copetti D."/>
            <person name="Kolliker R."/>
            <person name="Studer B."/>
        </authorList>
    </citation>
    <scope>NUCLEOTIDE SEQUENCE</scope>
    <source>
        <strain evidence="8">02402/16</strain>
        <tissue evidence="8">Leaf</tissue>
    </source>
</reference>
<dbReference type="InterPro" id="IPR011598">
    <property type="entry name" value="bHLH_dom"/>
</dbReference>
<dbReference type="Proteomes" id="UP001231189">
    <property type="component" value="Unassembled WGS sequence"/>
</dbReference>
<dbReference type="PANTHER" id="PTHR45959:SF71">
    <property type="entry name" value="BHLH DOMAIN-CONTAINING PROTEIN"/>
    <property type="match status" value="1"/>
</dbReference>
<dbReference type="InterPro" id="IPR036638">
    <property type="entry name" value="HLH_DNA-bd_sf"/>
</dbReference>
<evidence type="ECO:0000256" key="1">
    <source>
        <dbReference type="ARBA" id="ARBA00004123"/>
    </source>
</evidence>
<dbReference type="GO" id="GO:0005634">
    <property type="term" value="C:nucleus"/>
    <property type="evidence" value="ECO:0007669"/>
    <property type="project" value="UniProtKB-SubCell"/>
</dbReference>
<dbReference type="GO" id="GO:0046983">
    <property type="term" value="F:protein dimerization activity"/>
    <property type="evidence" value="ECO:0007669"/>
    <property type="project" value="InterPro"/>
</dbReference>
<evidence type="ECO:0000256" key="2">
    <source>
        <dbReference type="ARBA" id="ARBA00005510"/>
    </source>
</evidence>
<keyword evidence="6" id="KW-0175">Coiled coil</keyword>
<dbReference type="SUPFAM" id="SSF47459">
    <property type="entry name" value="HLH, helix-loop-helix DNA-binding domain"/>
    <property type="match status" value="1"/>
</dbReference>
<dbReference type="PANTHER" id="PTHR45959">
    <property type="entry name" value="BHLH TRANSCRIPTION FACTOR"/>
    <property type="match status" value="1"/>
</dbReference>
<dbReference type="AlphaFoldDB" id="A0AAD8VDU9"/>
<keyword evidence="5" id="KW-0539">Nucleus</keyword>
<evidence type="ECO:0000313" key="9">
    <source>
        <dbReference type="Proteomes" id="UP001231189"/>
    </source>
</evidence>
<evidence type="ECO:0000259" key="7">
    <source>
        <dbReference type="PROSITE" id="PS50888"/>
    </source>
</evidence>
<keyword evidence="4" id="KW-0804">Transcription</keyword>
<evidence type="ECO:0000256" key="5">
    <source>
        <dbReference type="ARBA" id="ARBA00023242"/>
    </source>
</evidence>
<comment type="subcellular location">
    <subcellularLocation>
        <location evidence="1">Nucleus</location>
    </subcellularLocation>
</comment>
<accession>A0AAD8VDU9</accession>
<dbReference type="Gene3D" id="4.10.280.10">
    <property type="entry name" value="Helix-loop-helix DNA-binding domain"/>
    <property type="match status" value="1"/>
</dbReference>
<evidence type="ECO:0000256" key="4">
    <source>
        <dbReference type="ARBA" id="ARBA00023163"/>
    </source>
</evidence>
<dbReference type="Pfam" id="PF00010">
    <property type="entry name" value="HLH"/>
    <property type="match status" value="1"/>
</dbReference>
<feature type="domain" description="BHLH" evidence="7">
    <location>
        <begin position="138"/>
        <end position="196"/>
    </location>
</feature>
<feature type="coiled-coil region" evidence="6">
    <location>
        <begin position="186"/>
        <end position="213"/>
    </location>
</feature>
<dbReference type="InterPro" id="IPR052610">
    <property type="entry name" value="bHLH_transcription_regulator"/>
</dbReference>
<comment type="caution">
    <text evidence="8">The sequence shown here is derived from an EMBL/GenBank/DDBJ whole genome shotgun (WGS) entry which is preliminary data.</text>
</comment>
<evidence type="ECO:0000256" key="3">
    <source>
        <dbReference type="ARBA" id="ARBA00023015"/>
    </source>
</evidence>